<keyword evidence="2" id="KW-1185">Reference proteome</keyword>
<accession>A0AAU9WXB0</accession>
<gene>
    <name evidence="1" type="ORF">PMEA_00013147</name>
</gene>
<dbReference type="EMBL" id="CALNXJ010000023">
    <property type="protein sequence ID" value="CAH3128877.1"/>
    <property type="molecule type" value="Genomic_DNA"/>
</dbReference>
<sequence>VVGVETPRELDAFEKSGAFCQSVGINVATVFTPLRAYEDFAATIEDRLEGNTNISVVECAPRTGLHYFLTFTVEYEGMTQEDLFRIWSEEAKAALEAKRSGTVLDLWKVVAQRKVC</sequence>
<protein>
    <submittedName>
        <fullName evidence="1">Uncharacterized protein</fullName>
    </submittedName>
</protein>
<name>A0AAU9WXB0_9CNID</name>
<evidence type="ECO:0000313" key="1">
    <source>
        <dbReference type="EMBL" id="CAH3128877.1"/>
    </source>
</evidence>
<reference evidence="1 2" key="1">
    <citation type="submission" date="2022-05" db="EMBL/GenBank/DDBJ databases">
        <authorList>
            <consortium name="Genoscope - CEA"/>
            <person name="William W."/>
        </authorList>
    </citation>
    <scope>NUCLEOTIDE SEQUENCE [LARGE SCALE GENOMIC DNA]</scope>
</reference>
<dbReference type="Gene3D" id="3.30.70.1060">
    <property type="entry name" value="Dimeric alpha+beta barrel"/>
    <property type="match status" value="1"/>
</dbReference>
<dbReference type="InterPro" id="IPR011008">
    <property type="entry name" value="Dimeric_a/b-barrel"/>
</dbReference>
<dbReference type="Proteomes" id="UP001159428">
    <property type="component" value="Unassembled WGS sequence"/>
</dbReference>
<comment type="caution">
    <text evidence="1">The sequence shown here is derived from an EMBL/GenBank/DDBJ whole genome shotgun (WGS) entry which is preliminary data.</text>
</comment>
<feature type="non-terminal residue" evidence="1">
    <location>
        <position position="1"/>
    </location>
</feature>
<organism evidence="1 2">
    <name type="scientific">Pocillopora meandrina</name>
    <dbReference type="NCBI Taxonomy" id="46732"/>
    <lineage>
        <taxon>Eukaryota</taxon>
        <taxon>Metazoa</taxon>
        <taxon>Cnidaria</taxon>
        <taxon>Anthozoa</taxon>
        <taxon>Hexacorallia</taxon>
        <taxon>Scleractinia</taxon>
        <taxon>Astrocoeniina</taxon>
        <taxon>Pocilloporidae</taxon>
        <taxon>Pocillopora</taxon>
    </lineage>
</organism>
<evidence type="ECO:0000313" key="2">
    <source>
        <dbReference type="Proteomes" id="UP001159428"/>
    </source>
</evidence>
<dbReference type="AlphaFoldDB" id="A0AAU9WXB0"/>
<dbReference type="SUPFAM" id="SSF54909">
    <property type="entry name" value="Dimeric alpha+beta barrel"/>
    <property type="match status" value="1"/>
</dbReference>
<proteinExistence type="predicted"/>